<keyword evidence="1" id="KW-1133">Transmembrane helix</keyword>
<dbReference type="AlphaFoldDB" id="A0A8H7DFB9"/>
<reference evidence="2" key="1">
    <citation type="submission" date="2020-05" db="EMBL/GenBank/DDBJ databases">
        <title>Mycena genomes resolve the evolution of fungal bioluminescence.</title>
        <authorList>
            <person name="Tsai I.J."/>
        </authorList>
    </citation>
    <scope>NUCLEOTIDE SEQUENCE</scope>
    <source>
        <strain evidence="2">CCC161011</strain>
    </source>
</reference>
<keyword evidence="1" id="KW-0472">Membrane</keyword>
<dbReference type="OrthoDB" id="2014201at2759"/>
<evidence type="ECO:0000313" key="3">
    <source>
        <dbReference type="Proteomes" id="UP000620124"/>
    </source>
</evidence>
<keyword evidence="3" id="KW-1185">Reference proteome</keyword>
<gene>
    <name evidence="2" type="ORF">MVEN_00265700</name>
</gene>
<dbReference type="InterPro" id="IPR002495">
    <property type="entry name" value="Glyco_trans_8"/>
</dbReference>
<dbReference type="Gene3D" id="3.90.550.10">
    <property type="entry name" value="Spore Coat Polysaccharide Biosynthesis Protein SpsA, Chain A"/>
    <property type="match status" value="1"/>
</dbReference>
<feature type="transmembrane region" description="Helical" evidence="1">
    <location>
        <begin position="37"/>
        <end position="57"/>
    </location>
</feature>
<dbReference type="Proteomes" id="UP000620124">
    <property type="component" value="Unassembled WGS sequence"/>
</dbReference>
<keyword evidence="2" id="KW-0808">Transferase</keyword>
<evidence type="ECO:0000256" key="1">
    <source>
        <dbReference type="SAM" id="Phobius"/>
    </source>
</evidence>
<evidence type="ECO:0000313" key="2">
    <source>
        <dbReference type="EMBL" id="KAF7369371.1"/>
    </source>
</evidence>
<dbReference type="EMBL" id="JACAZI010000002">
    <property type="protein sequence ID" value="KAF7369371.1"/>
    <property type="molecule type" value="Genomic_DNA"/>
</dbReference>
<proteinExistence type="predicted"/>
<organism evidence="2 3">
    <name type="scientific">Mycena venus</name>
    <dbReference type="NCBI Taxonomy" id="2733690"/>
    <lineage>
        <taxon>Eukaryota</taxon>
        <taxon>Fungi</taxon>
        <taxon>Dikarya</taxon>
        <taxon>Basidiomycota</taxon>
        <taxon>Agaricomycotina</taxon>
        <taxon>Agaricomycetes</taxon>
        <taxon>Agaricomycetidae</taxon>
        <taxon>Agaricales</taxon>
        <taxon>Marasmiineae</taxon>
        <taxon>Mycenaceae</taxon>
        <taxon>Mycena</taxon>
    </lineage>
</organism>
<comment type="caution">
    <text evidence="2">The sequence shown here is derived from an EMBL/GenBank/DDBJ whole genome shotgun (WGS) entry which is preliminary data.</text>
</comment>
<sequence length="367" mass="41494">MSSLFGQISDRWTYDLLPSHSDKLSCHRVNCNRSRQWTGVALVSAVAVTIWLAAASLRRRPYNPLDNYQNINLLPVTVGHSVPPTMSSRRAIVSSLYSDGFAIAVAVVGHSARTANVSARLLLPYLEERVSEKALCIVRAAGWEPYPVPFIPPPHKGQDIHRRFVDQYTKLNIWRLDQQGIDSAVYLDADTLVRRNFDELFDSPFNFAAVGDVYGAGDPRGFSLTFNAGVLAYRPSSAVFDDMRQKMEIARYPLKQAEQAFLNLYFGGTALLIPYTYNANLAIKTRSPVLWQRLADEMRIVHYTVLKPFLLDGQPSNAILNAEEVELAIDQSSRREGGFFREEVAWWQAAYRTMMLDRGHAIRQCYL</sequence>
<dbReference type="Pfam" id="PF01501">
    <property type="entry name" value="Glyco_transf_8"/>
    <property type="match status" value="1"/>
</dbReference>
<dbReference type="GO" id="GO:0016757">
    <property type="term" value="F:glycosyltransferase activity"/>
    <property type="evidence" value="ECO:0007669"/>
    <property type="project" value="InterPro"/>
</dbReference>
<dbReference type="SUPFAM" id="SSF53448">
    <property type="entry name" value="Nucleotide-diphospho-sugar transferases"/>
    <property type="match status" value="1"/>
</dbReference>
<dbReference type="InterPro" id="IPR050587">
    <property type="entry name" value="GNT1/Glycosyltrans_8"/>
</dbReference>
<accession>A0A8H7DFB9</accession>
<dbReference type="InterPro" id="IPR029044">
    <property type="entry name" value="Nucleotide-diphossugar_trans"/>
</dbReference>
<protein>
    <submittedName>
        <fullName evidence="2">Glycosyltransferase family 8 protein</fullName>
    </submittedName>
</protein>
<name>A0A8H7DFB9_9AGAR</name>
<dbReference type="PANTHER" id="PTHR11183">
    <property type="entry name" value="GLYCOGENIN SUBFAMILY MEMBER"/>
    <property type="match status" value="1"/>
</dbReference>
<keyword evidence="1" id="KW-0812">Transmembrane</keyword>